<evidence type="ECO:0000259" key="13">
    <source>
        <dbReference type="PROSITE" id="PS51294"/>
    </source>
</evidence>
<keyword evidence="2" id="KW-0479">Metal-binding</keyword>
<dbReference type="GO" id="GO:0003677">
    <property type="term" value="F:DNA binding"/>
    <property type="evidence" value="ECO:0007669"/>
    <property type="project" value="UniProtKB-KW"/>
</dbReference>
<dbReference type="PANTHER" id="PTHR44042:SF67">
    <property type="entry name" value="MYB-LIKE PROTEIN I"/>
    <property type="match status" value="1"/>
</dbReference>
<organism evidence="14 15">
    <name type="scientific">Fistulifera solaris</name>
    <name type="common">Oleaginous diatom</name>
    <dbReference type="NCBI Taxonomy" id="1519565"/>
    <lineage>
        <taxon>Eukaryota</taxon>
        <taxon>Sar</taxon>
        <taxon>Stramenopiles</taxon>
        <taxon>Ochrophyta</taxon>
        <taxon>Bacillariophyta</taxon>
        <taxon>Bacillariophyceae</taxon>
        <taxon>Bacillariophycidae</taxon>
        <taxon>Naviculales</taxon>
        <taxon>Naviculaceae</taxon>
        <taxon>Fistulifera</taxon>
    </lineage>
</organism>
<evidence type="ECO:0000313" key="14">
    <source>
        <dbReference type="EMBL" id="GAX24276.1"/>
    </source>
</evidence>
<dbReference type="InParanoid" id="A0A1Z5KDK7"/>
<dbReference type="NCBIfam" id="TIGR01557">
    <property type="entry name" value="myb_SHAQKYF"/>
    <property type="match status" value="1"/>
</dbReference>
<name>A0A1Z5KDK7_FISSO</name>
<feature type="compositionally biased region" description="Low complexity" evidence="10">
    <location>
        <begin position="57"/>
        <end position="68"/>
    </location>
</feature>
<keyword evidence="1" id="KW-0645">Protease</keyword>
<reference evidence="14 15" key="1">
    <citation type="journal article" date="2015" name="Plant Cell">
        <title>Oil accumulation by the oleaginous diatom Fistulifera solaris as revealed by the genome and transcriptome.</title>
        <authorList>
            <person name="Tanaka T."/>
            <person name="Maeda Y."/>
            <person name="Veluchamy A."/>
            <person name="Tanaka M."/>
            <person name="Abida H."/>
            <person name="Marechal E."/>
            <person name="Bowler C."/>
            <person name="Muto M."/>
            <person name="Sunaga Y."/>
            <person name="Tanaka M."/>
            <person name="Yoshino T."/>
            <person name="Taniguchi T."/>
            <person name="Fukuda Y."/>
            <person name="Nemoto M."/>
            <person name="Matsumoto M."/>
            <person name="Wong P.S."/>
            <person name="Aburatani S."/>
            <person name="Fujibuchi W."/>
        </authorList>
    </citation>
    <scope>NUCLEOTIDE SEQUENCE [LARGE SCALE GENOMIC DNA]</scope>
    <source>
        <strain evidence="14 15">JPCC DA0580</strain>
    </source>
</reference>
<evidence type="ECO:0000313" key="15">
    <source>
        <dbReference type="Proteomes" id="UP000198406"/>
    </source>
</evidence>
<feature type="domain" description="Myb-like" evidence="11">
    <location>
        <begin position="93"/>
        <end position="143"/>
    </location>
</feature>
<feature type="compositionally biased region" description="Low complexity" evidence="10">
    <location>
        <begin position="77"/>
        <end position="90"/>
    </location>
</feature>
<feature type="domain" description="SANT" evidence="12">
    <location>
        <begin position="96"/>
        <end position="139"/>
    </location>
</feature>
<evidence type="ECO:0000256" key="8">
    <source>
        <dbReference type="ARBA" id="ARBA00023163"/>
    </source>
</evidence>
<protein>
    <submittedName>
        <fullName evidence="14">Protein MYSM1</fullName>
    </submittedName>
</protein>
<evidence type="ECO:0000256" key="2">
    <source>
        <dbReference type="ARBA" id="ARBA00022723"/>
    </source>
</evidence>
<evidence type="ECO:0000256" key="1">
    <source>
        <dbReference type="ARBA" id="ARBA00022670"/>
    </source>
</evidence>
<evidence type="ECO:0000256" key="5">
    <source>
        <dbReference type="ARBA" id="ARBA00023015"/>
    </source>
</evidence>
<dbReference type="InterPro" id="IPR009057">
    <property type="entry name" value="Homeodomain-like_sf"/>
</dbReference>
<dbReference type="InterPro" id="IPR017930">
    <property type="entry name" value="Myb_dom"/>
</dbReference>
<feature type="compositionally biased region" description="Basic and acidic residues" evidence="10">
    <location>
        <begin position="8"/>
        <end position="34"/>
    </location>
</feature>
<dbReference type="GO" id="GO:0046872">
    <property type="term" value="F:metal ion binding"/>
    <property type="evidence" value="ECO:0007669"/>
    <property type="project" value="UniProtKB-KW"/>
</dbReference>
<evidence type="ECO:0000256" key="10">
    <source>
        <dbReference type="SAM" id="MobiDB-lite"/>
    </source>
</evidence>
<evidence type="ECO:0000259" key="12">
    <source>
        <dbReference type="PROSITE" id="PS51293"/>
    </source>
</evidence>
<feature type="domain" description="HTH myb-type" evidence="13">
    <location>
        <begin position="93"/>
        <end position="147"/>
    </location>
</feature>
<keyword evidence="6" id="KW-0482">Metalloprotease</keyword>
<dbReference type="InterPro" id="IPR006447">
    <property type="entry name" value="Myb_dom_plants"/>
</dbReference>
<dbReference type="SUPFAM" id="SSF46689">
    <property type="entry name" value="Homeodomain-like"/>
    <property type="match status" value="1"/>
</dbReference>
<keyword evidence="15" id="KW-1185">Reference proteome</keyword>
<dbReference type="PROSITE" id="PS51294">
    <property type="entry name" value="HTH_MYB"/>
    <property type="match status" value="1"/>
</dbReference>
<evidence type="ECO:0000256" key="9">
    <source>
        <dbReference type="ARBA" id="ARBA00023242"/>
    </source>
</evidence>
<sequence length="481" mass="51120">MSSVSEAEEPKIQHEVKKNESDEKSSTLEKRNEPTADALDDEQPIKLETSAVPSPPASGATSSSSKNVYKSKKKKGQSAATEGAPGQAAASLAPGENTGRWTAEEHRLFLQGLEQHGKGWKKIASLIKSRTVVQIRTHAQKYFQKLAKARQNGEEGDITMEGRGGNASITSNTTATAAMTNKRRRHITGTKRKVIQSVVASAQRQAKKANLTEIGNPSKNVAVPGIAPALAYFVTPTPSSSAGPDTDLMTDDHISGPALEDSLFRFLTPVPIATDHVNDVARQAGANPITLPSTNGQALASVPGRSPTGVQDLSIYPSWTDAKDPPSWYAKGADVDALLDVSDTLDWLADTGDLDEDYQPQANDVDESDFSGQGGHHEMGVSNANNNTSVTSLAHVDPTMVSVVPPLPSLFEGNPDVVEEEPTIAKDLTAIAMGDVSLHISPSDPNAEALQVFDSPMEEQEFVSTLLETTPESSDNLAVLS</sequence>
<dbReference type="AlphaFoldDB" id="A0A1Z5KDK7"/>
<keyword evidence="8" id="KW-0804">Transcription</keyword>
<dbReference type="PANTHER" id="PTHR44042">
    <property type="entry name" value="DUPLICATED HOMEODOMAIN-LIKE SUPERFAMILY PROTEIN-RELATED"/>
    <property type="match status" value="1"/>
</dbReference>
<dbReference type="EMBL" id="BDSP01000207">
    <property type="protein sequence ID" value="GAX24276.1"/>
    <property type="molecule type" value="Genomic_DNA"/>
</dbReference>
<dbReference type="Pfam" id="PF00249">
    <property type="entry name" value="Myb_DNA-binding"/>
    <property type="match status" value="1"/>
</dbReference>
<evidence type="ECO:0000259" key="11">
    <source>
        <dbReference type="PROSITE" id="PS50090"/>
    </source>
</evidence>
<keyword evidence="9" id="KW-0539">Nucleus</keyword>
<keyword evidence="3" id="KW-0378">Hydrolase</keyword>
<dbReference type="OrthoDB" id="118550at2759"/>
<evidence type="ECO:0000256" key="7">
    <source>
        <dbReference type="ARBA" id="ARBA00023125"/>
    </source>
</evidence>
<dbReference type="CDD" id="cd00167">
    <property type="entry name" value="SANT"/>
    <property type="match status" value="1"/>
</dbReference>
<evidence type="ECO:0000256" key="3">
    <source>
        <dbReference type="ARBA" id="ARBA00022801"/>
    </source>
</evidence>
<keyword evidence="5" id="KW-0805">Transcription regulation</keyword>
<dbReference type="GO" id="GO:0006508">
    <property type="term" value="P:proteolysis"/>
    <property type="evidence" value="ECO:0007669"/>
    <property type="project" value="UniProtKB-KW"/>
</dbReference>
<dbReference type="SMART" id="SM00717">
    <property type="entry name" value="SANT"/>
    <property type="match status" value="1"/>
</dbReference>
<feature type="region of interest" description="Disordered" evidence="10">
    <location>
        <begin position="1"/>
        <end position="97"/>
    </location>
</feature>
<proteinExistence type="predicted"/>
<dbReference type="PROSITE" id="PS50090">
    <property type="entry name" value="MYB_LIKE"/>
    <property type="match status" value="1"/>
</dbReference>
<keyword evidence="7" id="KW-0238">DNA-binding</keyword>
<dbReference type="FunFam" id="1.10.10.60:FF:000151">
    <property type="entry name" value="histone H2A deubiquitinase MYSM1 isoform X2"/>
    <property type="match status" value="1"/>
</dbReference>
<dbReference type="InterPro" id="IPR001005">
    <property type="entry name" value="SANT/Myb"/>
</dbReference>
<accession>A0A1Z5KDK7</accession>
<dbReference type="Gene3D" id="1.10.10.60">
    <property type="entry name" value="Homeodomain-like"/>
    <property type="match status" value="1"/>
</dbReference>
<keyword evidence="4" id="KW-0862">Zinc</keyword>
<dbReference type="GO" id="GO:0008237">
    <property type="term" value="F:metallopeptidase activity"/>
    <property type="evidence" value="ECO:0007669"/>
    <property type="project" value="UniProtKB-KW"/>
</dbReference>
<evidence type="ECO:0000256" key="4">
    <source>
        <dbReference type="ARBA" id="ARBA00022833"/>
    </source>
</evidence>
<gene>
    <name evidence="14" type="ORF">FisN_4Lh021</name>
</gene>
<dbReference type="InterPro" id="IPR017884">
    <property type="entry name" value="SANT_dom"/>
</dbReference>
<comment type="caution">
    <text evidence="14">The sequence shown here is derived from an EMBL/GenBank/DDBJ whole genome shotgun (WGS) entry which is preliminary data.</text>
</comment>
<evidence type="ECO:0000256" key="6">
    <source>
        <dbReference type="ARBA" id="ARBA00023049"/>
    </source>
</evidence>
<dbReference type="PROSITE" id="PS51293">
    <property type="entry name" value="SANT"/>
    <property type="match status" value="1"/>
</dbReference>
<dbReference type="Proteomes" id="UP000198406">
    <property type="component" value="Unassembled WGS sequence"/>
</dbReference>